<feature type="region of interest" description="Disordered" evidence="2">
    <location>
        <begin position="118"/>
        <end position="145"/>
    </location>
</feature>
<feature type="region of interest" description="Disordered" evidence="2">
    <location>
        <begin position="359"/>
        <end position="511"/>
    </location>
</feature>
<dbReference type="Proteomes" id="UP000311382">
    <property type="component" value="Unassembled WGS sequence"/>
</dbReference>
<feature type="compositionally biased region" description="Gly residues" evidence="2">
    <location>
        <begin position="157"/>
        <end position="169"/>
    </location>
</feature>
<feature type="compositionally biased region" description="Low complexity" evidence="2">
    <location>
        <begin position="359"/>
        <end position="382"/>
    </location>
</feature>
<dbReference type="EMBL" id="SOZI01000037">
    <property type="protein sequence ID" value="TNY21746.1"/>
    <property type="molecule type" value="Genomic_DNA"/>
</dbReference>
<organism evidence="3 4">
    <name type="scientific">Rhodotorula diobovata</name>
    <dbReference type="NCBI Taxonomy" id="5288"/>
    <lineage>
        <taxon>Eukaryota</taxon>
        <taxon>Fungi</taxon>
        <taxon>Dikarya</taxon>
        <taxon>Basidiomycota</taxon>
        <taxon>Pucciniomycotina</taxon>
        <taxon>Microbotryomycetes</taxon>
        <taxon>Sporidiobolales</taxon>
        <taxon>Sporidiobolaceae</taxon>
        <taxon>Rhodotorula</taxon>
    </lineage>
</organism>
<feature type="compositionally biased region" description="Basic and acidic residues" evidence="2">
    <location>
        <begin position="697"/>
        <end position="708"/>
    </location>
</feature>
<evidence type="ECO:0000313" key="4">
    <source>
        <dbReference type="Proteomes" id="UP000311382"/>
    </source>
</evidence>
<protein>
    <submittedName>
        <fullName evidence="3">Uncharacterized protein</fullName>
    </submittedName>
</protein>
<feature type="compositionally biased region" description="Basic and acidic residues" evidence="2">
    <location>
        <begin position="136"/>
        <end position="145"/>
    </location>
</feature>
<dbReference type="OrthoDB" id="2536507at2759"/>
<evidence type="ECO:0000256" key="1">
    <source>
        <dbReference type="ARBA" id="ARBA00022581"/>
    </source>
</evidence>
<dbReference type="AlphaFoldDB" id="A0A5C5FZL5"/>
<comment type="caution">
    <text evidence="3">The sequence shown here is derived from an EMBL/GenBank/DDBJ whole genome shotgun (WGS) entry which is preliminary data.</text>
</comment>
<keyword evidence="4" id="KW-1185">Reference proteome</keyword>
<dbReference type="PANTHER" id="PTHR13037">
    <property type="entry name" value="FORMIN"/>
    <property type="match status" value="1"/>
</dbReference>
<feature type="region of interest" description="Disordered" evidence="2">
    <location>
        <begin position="529"/>
        <end position="567"/>
    </location>
</feature>
<feature type="compositionally biased region" description="Low complexity" evidence="2">
    <location>
        <begin position="118"/>
        <end position="131"/>
    </location>
</feature>
<evidence type="ECO:0000256" key="2">
    <source>
        <dbReference type="SAM" id="MobiDB-lite"/>
    </source>
</evidence>
<feature type="compositionally biased region" description="Low complexity" evidence="2">
    <location>
        <begin position="402"/>
        <end position="421"/>
    </location>
</feature>
<gene>
    <name evidence="3" type="ORF">DMC30DRAFT_181939</name>
</gene>
<reference evidence="3 4" key="1">
    <citation type="submission" date="2019-03" db="EMBL/GenBank/DDBJ databases">
        <title>Rhodosporidium diobovatum UCD-FST 08-225 genome sequencing, assembly, and annotation.</title>
        <authorList>
            <person name="Fakankun I.U."/>
            <person name="Fristensky B."/>
            <person name="Levin D.B."/>
        </authorList>
    </citation>
    <scope>NUCLEOTIDE SEQUENCE [LARGE SCALE GENOMIC DNA]</scope>
    <source>
        <strain evidence="3 4">UCD-FST 08-225</strain>
    </source>
</reference>
<feature type="region of interest" description="Disordered" evidence="2">
    <location>
        <begin position="758"/>
        <end position="809"/>
    </location>
</feature>
<feature type="compositionally biased region" description="Pro residues" evidence="2">
    <location>
        <begin position="768"/>
        <end position="788"/>
    </location>
</feature>
<feature type="region of interest" description="Disordered" evidence="2">
    <location>
        <begin position="666"/>
        <end position="732"/>
    </location>
</feature>
<dbReference type="PANTHER" id="PTHR13037:SF24">
    <property type="entry name" value="POLYCOMB PROTEIN PCL-RELATED"/>
    <property type="match status" value="1"/>
</dbReference>
<keyword evidence="1" id="KW-0945">Host-virus interaction</keyword>
<evidence type="ECO:0000313" key="3">
    <source>
        <dbReference type="EMBL" id="TNY21746.1"/>
    </source>
</evidence>
<feature type="region of interest" description="Disordered" evidence="2">
    <location>
        <begin position="157"/>
        <end position="178"/>
    </location>
</feature>
<accession>A0A5C5FZL5</accession>
<name>A0A5C5FZL5_9BASI</name>
<proteinExistence type="predicted"/>
<sequence length="1181" mass="123565">MGAPISPTNSEPHSTPSSAALRLVRRLVVDARAHDEGVAARLYCKVVLPTTSSSPEHHLLTLDPLTSVRGSSAHALPLHPSDSPAVHAAARNLSLQSALPPPDDDEALRRVRRRSSAASDLLSRLSSSPSSPGEATARRTAEVSERDGEVLLTLAGAGQGQGAARGHGGAQRPVSPHGNGSASVEFLVVLDLETAFGPLRLPRFANAISIPTPLCLRSELLFTLPSPPASAASSAWDLSIRPSFSNAESTDLKGATQVTGSFPSSPSLCLRWAPQRPSGEDAPLVLPRAALETAWTLQEDGAATAEVRISGEFELAGLREKAWLELDLATAALPTVSSYDGEGDTPVIGYELAPAGAEAPSRPLLSRSSSATTASTASLQPAVPAASPFLPPLPRELDDFASPLDDSFQSLPSSSVSSSTPIPFPFIPTPASRRRPLNPRATEARPPSFTSLFDTAPPAPPVLDTSFAEMQTSPGKDERRRDAVAVASGAGGRERGGLSLLKTPAPFDPEASAMDMSFEVSALEDRDVAEGAEGDEASETGQSPSPVPPLLLEPRPADERRPAPTARLRVQLGVGDALRRFAALAGAPEPPAAPTIACQFVLAFPAEALGFSSARLALPPFSIPAAHTEDALVSVSPASPAWRVDVLSSAFDGSVSLNDEAVNAPPSPLPAVGRSARWTTSRNAGGAPGKPVQVELRLADAEEPRSSAREPLLADETLLAVEDETPPASETEAVRAVDELLQPGDAPGIAYEQPALDVSTRTERPAAPSLPSPSPSSSPSPSPSPPPTASQVAPAHNRSAPTRSLSHVRVEVTTLPPPASSEPTAPWRLLHRYVFAQPYTGELRAPDRASPLRCWDASGAEVDARAVESSTRTIEVDALKEAVFEVRTLEEKVRGAASVRVELLELEVSVAKLEVVVAVPHGYSVEAGERCEFGRSSGSHLATFTRFSAAADRPAPLDLVFSPLPRPEATVAPVVPPAPAPARRDATPSWSPRSLLMQVAAVLAALVLYHALSPSTLPPPSSSMLAAVSSTPALSTASVVSETPVLSTVTSILRTPVTHTVTATATVERVSTSTVTITSTSTERRTSTTATTATRTVTLILSPSSSASAISTLSPHPTFSDDWTQLPTVALAVPTPALTRPPYELAQETAADVLAALRVWVERGKLRARGWWSVLREYLGL</sequence>